<keyword evidence="5" id="KW-0256">Endoplasmic reticulum</keyword>
<keyword evidence="3" id="KW-0812">Transmembrane</keyword>
<dbReference type="Proteomes" id="UP000030665">
    <property type="component" value="Unassembled WGS sequence"/>
</dbReference>
<dbReference type="STRING" id="36087.A0A077Z9Z2"/>
<evidence type="ECO:0000256" key="4">
    <source>
        <dbReference type="ARBA" id="ARBA00022729"/>
    </source>
</evidence>
<dbReference type="PANTHER" id="PTHR13460:SF0">
    <property type="entry name" value="MALECTIN"/>
    <property type="match status" value="1"/>
</dbReference>
<evidence type="ECO:0000256" key="10">
    <source>
        <dbReference type="SAM" id="SignalP"/>
    </source>
</evidence>
<keyword evidence="13" id="KW-1185">Reference proteome</keyword>
<keyword evidence="7" id="KW-0472">Membrane</keyword>
<keyword evidence="6" id="KW-1133">Transmembrane helix</keyword>
<evidence type="ECO:0000256" key="8">
    <source>
        <dbReference type="ARBA" id="ARBA00023180"/>
    </source>
</evidence>
<evidence type="ECO:0000256" key="3">
    <source>
        <dbReference type="ARBA" id="ARBA00022692"/>
    </source>
</evidence>
<comment type="similarity">
    <text evidence="2">Belongs to the malectin family.</text>
</comment>
<keyword evidence="9" id="KW-0119">Carbohydrate metabolism</keyword>
<evidence type="ECO:0000259" key="11">
    <source>
        <dbReference type="Pfam" id="PF11721"/>
    </source>
</evidence>
<feature type="chain" id="PRO_5001728749" evidence="10">
    <location>
        <begin position="24"/>
        <end position="269"/>
    </location>
</feature>
<evidence type="ECO:0000313" key="12">
    <source>
        <dbReference type="EMBL" id="CDW55530.1"/>
    </source>
</evidence>
<evidence type="ECO:0000256" key="6">
    <source>
        <dbReference type="ARBA" id="ARBA00022989"/>
    </source>
</evidence>
<reference evidence="12" key="1">
    <citation type="submission" date="2014-01" db="EMBL/GenBank/DDBJ databases">
        <authorList>
            <person name="Aslett M."/>
        </authorList>
    </citation>
    <scope>NUCLEOTIDE SEQUENCE</scope>
</reference>
<dbReference type="InterPro" id="IPR021720">
    <property type="entry name" value="Malectin_dom"/>
</dbReference>
<dbReference type="Gene3D" id="2.60.120.430">
    <property type="entry name" value="Galactose-binding lectin"/>
    <property type="match status" value="1"/>
</dbReference>
<evidence type="ECO:0000256" key="2">
    <source>
        <dbReference type="ARBA" id="ARBA00009141"/>
    </source>
</evidence>
<name>A0A077Z9Z2_TRITR</name>
<gene>
    <name evidence="12" type="ORF">TTRE_0000380201</name>
</gene>
<dbReference type="EMBL" id="HG805961">
    <property type="protein sequence ID" value="CDW55530.1"/>
    <property type="molecule type" value="Genomic_DNA"/>
</dbReference>
<reference evidence="12" key="2">
    <citation type="submission" date="2014-03" db="EMBL/GenBank/DDBJ databases">
        <title>The whipworm genome and dual-species transcriptomics of an intimate host-pathogen interaction.</title>
        <authorList>
            <person name="Foth B.J."/>
            <person name="Tsai I.J."/>
            <person name="Reid A.J."/>
            <person name="Bancroft A.J."/>
            <person name="Nichol S."/>
            <person name="Tracey A."/>
            <person name="Holroyd N."/>
            <person name="Cotton J.A."/>
            <person name="Stanley E.J."/>
            <person name="Zarowiecki M."/>
            <person name="Liu J.Z."/>
            <person name="Huckvale T."/>
            <person name="Cooper P.J."/>
            <person name="Grencis R.K."/>
            <person name="Berriman M."/>
        </authorList>
    </citation>
    <scope>NUCLEOTIDE SEQUENCE [LARGE SCALE GENOMIC DNA]</scope>
</reference>
<sequence length="269" mass="30457">MNRQFRMLLVVFSLVLKFFLALGIGEIIDAINAGGSDFTDQYGISYREDPMHGSIGVASDYGRRFLISRVSPEDQLLYQTERYHSDSFEYQIRIPEDGEYVLVLKFSEVYFTEPNRKVFNVALNGLVVVEQLDIFAKVGRAVAHDEYVPFSVKNGNLLIGNEVLSFNGKLAVQFIKTDKDNPKVNALYVVRGTLQDVPKLPDIHADAREEPQVDLQREVTGELESDSLKWASGPKQANPYIYQDQAEQILPFLVALACFFPVLYCLCKL</sequence>
<evidence type="ECO:0000256" key="9">
    <source>
        <dbReference type="ARBA" id="ARBA00023277"/>
    </source>
</evidence>
<proteinExistence type="inferred from homology"/>
<accession>A0A077Z9Z2</accession>
<feature type="signal peptide" evidence="10">
    <location>
        <begin position="1"/>
        <end position="23"/>
    </location>
</feature>
<evidence type="ECO:0000313" key="13">
    <source>
        <dbReference type="Proteomes" id="UP000030665"/>
    </source>
</evidence>
<protein>
    <submittedName>
        <fullName evidence="12">Malectin domain containing protein</fullName>
    </submittedName>
</protein>
<keyword evidence="8" id="KW-0325">Glycoprotein</keyword>
<dbReference type="GO" id="GO:0005789">
    <property type="term" value="C:endoplasmic reticulum membrane"/>
    <property type="evidence" value="ECO:0007669"/>
    <property type="project" value="UniProtKB-SubCell"/>
</dbReference>
<comment type="subcellular location">
    <subcellularLocation>
        <location evidence="1">Endoplasmic reticulum membrane</location>
        <topology evidence="1">Single-pass type I membrane protein</topology>
    </subcellularLocation>
</comment>
<evidence type="ECO:0000256" key="1">
    <source>
        <dbReference type="ARBA" id="ARBA00004115"/>
    </source>
</evidence>
<organism evidence="12 13">
    <name type="scientific">Trichuris trichiura</name>
    <name type="common">Whipworm</name>
    <name type="synonym">Trichocephalus trichiurus</name>
    <dbReference type="NCBI Taxonomy" id="36087"/>
    <lineage>
        <taxon>Eukaryota</taxon>
        <taxon>Metazoa</taxon>
        <taxon>Ecdysozoa</taxon>
        <taxon>Nematoda</taxon>
        <taxon>Enoplea</taxon>
        <taxon>Dorylaimia</taxon>
        <taxon>Trichinellida</taxon>
        <taxon>Trichuridae</taxon>
        <taxon>Trichuris</taxon>
    </lineage>
</organism>
<evidence type="ECO:0000256" key="7">
    <source>
        <dbReference type="ARBA" id="ARBA00023136"/>
    </source>
</evidence>
<dbReference type="AlphaFoldDB" id="A0A077Z9Z2"/>
<keyword evidence="4 10" id="KW-0732">Signal</keyword>
<dbReference type="InterPro" id="IPR039155">
    <property type="entry name" value="MLEC"/>
</dbReference>
<dbReference type="PANTHER" id="PTHR13460">
    <property type="match status" value="1"/>
</dbReference>
<evidence type="ECO:0000256" key="5">
    <source>
        <dbReference type="ARBA" id="ARBA00022824"/>
    </source>
</evidence>
<dbReference type="Pfam" id="PF11721">
    <property type="entry name" value="Malectin"/>
    <property type="match status" value="1"/>
</dbReference>
<dbReference type="GO" id="GO:0030246">
    <property type="term" value="F:carbohydrate binding"/>
    <property type="evidence" value="ECO:0007669"/>
    <property type="project" value="InterPro"/>
</dbReference>
<dbReference type="OrthoDB" id="10013439at2759"/>
<feature type="domain" description="Malectin" evidence="11">
    <location>
        <begin position="30"/>
        <end position="187"/>
    </location>
</feature>